<keyword evidence="2" id="KW-1133">Transmembrane helix</keyword>
<evidence type="ECO:0000256" key="2">
    <source>
        <dbReference type="SAM" id="Phobius"/>
    </source>
</evidence>
<dbReference type="Proteomes" id="UP000054549">
    <property type="component" value="Unassembled WGS sequence"/>
</dbReference>
<feature type="region of interest" description="Disordered" evidence="1">
    <location>
        <begin position="1"/>
        <end position="36"/>
    </location>
</feature>
<feature type="transmembrane region" description="Helical" evidence="2">
    <location>
        <begin position="44"/>
        <end position="71"/>
    </location>
</feature>
<name>A0A0C2XBY1_AMAMK</name>
<keyword evidence="2" id="KW-0812">Transmembrane</keyword>
<dbReference type="HOGENOM" id="CLU_1948287_0_0_1"/>
<gene>
    <name evidence="3" type="ORF">M378DRAFT_9899</name>
</gene>
<reference evidence="3 4" key="1">
    <citation type="submission" date="2014-04" db="EMBL/GenBank/DDBJ databases">
        <title>Evolutionary Origins and Diversification of the Mycorrhizal Mutualists.</title>
        <authorList>
            <consortium name="DOE Joint Genome Institute"/>
            <consortium name="Mycorrhizal Genomics Consortium"/>
            <person name="Kohler A."/>
            <person name="Kuo A."/>
            <person name="Nagy L.G."/>
            <person name="Floudas D."/>
            <person name="Copeland A."/>
            <person name="Barry K.W."/>
            <person name="Cichocki N."/>
            <person name="Veneault-Fourrey C."/>
            <person name="LaButti K."/>
            <person name="Lindquist E.A."/>
            <person name="Lipzen A."/>
            <person name="Lundell T."/>
            <person name="Morin E."/>
            <person name="Murat C."/>
            <person name="Riley R."/>
            <person name="Ohm R."/>
            <person name="Sun H."/>
            <person name="Tunlid A."/>
            <person name="Henrissat B."/>
            <person name="Grigoriev I.V."/>
            <person name="Hibbett D.S."/>
            <person name="Martin F."/>
        </authorList>
    </citation>
    <scope>NUCLEOTIDE SEQUENCE [LARGE SCALE GENOMIC DNA]</scope>
    <source>
        <strain evidence="3 4">Koide BX008</strain>
    </source>
</reference>
<dbReference type="EMBL" id="KN818234">
    <property type="protein sequence ID" value="KIL66876.1"/>
    <property type="molecule type" value="Genomic_DNA"/>
</dbReference>
<sequence length="129" mass="14430">MFSGDCDTYSMPQSTRDASPSPSPPPAPPSSPANRRRWRGVQTVLGTIALISSFPIFGSLLALFLVFLCYFTGTRPPSIRSISISSIPRRRLRSLTRSFISNVNARRPHLSQPRQLKALKQLKRFQSIN</sequence>
<evidence type="ECO:0000313" key="3">
    <source>
        <dbReference type="EMBL" id="KIL66876.1"/>
    </source>
</evidence>
<feature type="compositionally biased region" description="Pro residues" evidence="1">
    <location>
        <begin position="21"/>
        <end position="31"/>
    </location>
</feature>
<keyword evidence="2" id="KW-0472">Membrane</keyword>
<evidence type="ECO:0000313" key="4">
    <source>
        <dbReference type="Proteomes" id="UP000054549"/>
    </source>
</evidence>
<proteinExistence type="predicted"/>
<dbReference type="InParanoid" id="A0A0C2XBY1"/>
<keyword evidence="4" id="KW-1185">Reference proteome</keyword>
<dbReference type="AlphaFoldDB" id="A0A0C2XBY1"/>
<evidence type="ECO:0000256" key="1">
    <source>
        <dbReference type="SAM" id="MobiDB-lite"/>
    </source>
</evidence>
<protein>
    <submittedName>
        <fullName evidence="3">Uncharacterized protein</fullName>
    </submittedName>
</protein>
<accession>A0A0C2XBY1</accession>
<organism evidence="3 4">
    <name type="scientific">Amanita muscaria (strain Koide BX008)</name>
    <dbReference type="NCBI Taxonomy" id="946122"/>
    <lineage>
        <taxon>Eukaryota</taxon>
        <taxon>Fungi</taxon>
        <taxon>Dikarya</taxon>
        <taxon>Basidiomycota</taxon>
        <taxon>Agaricomycotina</taxon>
        <taxon>Agaricomycetes</taxon>
        <taxon>Agaricomycetidae</taxon>
        <taxon>Agaricales</taxon>
        <taxon>Pluteineae</taxon>
        <taxon>Amanitaceae</taxon>
        <taxon>Amanita</taxon>
    </lineage>
</organism>